<dbReference type="Proteomes" id="UP000191820">
    <property type="component" value="Chromosome"/>
</dbReference>
<reference evidence="1 2" key="1">
    <citation type="submission" date="2017-03" db="EMBL/GenBank/DDBJ databases">
        <title>Genome sequencing of Shewanella japonica KCTC 22435.</title>
        <authorList>
            <person name="Kim K.M."/>
        </authorList>
    </citation>
    <scope>NUCLEOTIDE SEQUENCE [LARGE SCALE GENOMIC DNA]</scope>
    <source>
        <strain evidence="1 2">KCTC 22435</strain>
    </source>
</reference>
<gene>
    <name evidence="1" type="ORF">SJ2017_0272</name>
</gene>
<protein>
    <submittedName>
        <fullName evidence="1">Uncharacterized protein</fullName>
    </submittedName>
</protein>
<dbReference type="RefSeq" id="WP_080914649.1">
    <property type="nucleotide sequence ID" value="NZ_CP020472.1"/>
</dbReference>
<evidence type="ECO:0000313" key="1">
    <source>
        <dbReference type="EMBL" id="ARD20620.1"/>
    </source>
</evidence>
<keyword evidence="2" id="KW-1185">Reference proteome</keyword>
<proteinExistence type="predicted"/>
<organism evidence="1 2">
    <name type="scientific">Shewanella japonica</name>
    <dbReference type="NCBI Taxonomy" id="93973"/>
    <lineage>
        <taxon>Bacteria</taxon>
        <taxon>Pseudomonadati</taxon>
        <taxon>Pseudomonadota</taxon>
        <taxon>Gammaproteobacteria</taxon>
        <taxon>Alteromonadales</taxon>
        <taxon>Shewanellaceae</taxon>
        <taxon>Shewanella</taxon>
    </lineage>
</organism>
<sequence>MSEPAGPTSTNQWQQFEAALIKYAKAKDWKKVEKVNELMMMALTVKGKPKTQQQLLARQSLSKTHQLVIAQATAEKDLLNKEMKQFQATKDGISAYKLTSLCGEIYDN</sequence>
<name>A0ABM6JFI2_9GAMM</name>
<accession>A0ABM6JFI2</accession>
<dbReference type="EMBL" id="CP020472">
    <property type="protein sequence ID" value="ARD20620.1"/>
    <property type="molecule type" value="Genomic_DNA"/>
</dbReference>
<evidence type="ECO:0000313" key="2">
    <source>
        <dbReference type="Proteomes" id="UP000191820"/>
    </source>
</evidence>